<dbReference type="InterPro" id="IPR029151">
    <property type="entry name" value="Sensor-like_sf"/>
</dbReference>
<dbReference type="InterPro" id="IPR033462">
    <property type="entry name" value="Cache_3-Cache_2"/>
</dbReference>
<dbReference type="GO" id="GO:0006935">
    <property type="term" value="P:chemotaxis"/>
    <property type="evidence" value="ECO:0007669"/>
    <property type="project" value="InterPro"/>
</dbReference>
<reference evidence="15 16" key="1">
    <citation type="journal article" date="2011" name="J. Bacteriol.">
        <title>Complete genome sequence and updated annotation of Desulfovibrio alaskensis G20.</title>
        <authorList>
            <person name="Hauser L.J."/>
            <person name="Land M.L."/>
            <person name="Brown S.D."/>
            <person name="Larimer F."/>
            <person name="Keller K.L."/>
            <person name="Rapp-Giles B.J."/>
            <person name="Price M.N."/>
            <person name="Lin M."/>
            <person name="Bruce D.C."/>
            <person name="Detter J.C."/>
            <person name="Tapia R."/>
            <person name="Han C.S."/>
            <person name="Goodwin L.A."/>
            <person name="Cheng J.F."/>
            <person name="Pitluck S."/>
            <person name="Copeland A."/>
            <person name="Lucas S."/>
            <person name="Nolan M."/>
            <person name="Lapidus A.L."/>
            <person name="Palumbo A.V."/>
            <person name="Wall J.D."/>
        </authorList>
    </citation>
    <scope>NUCLEOTIDE SEQUENCE [LARGE SCALE GENOMIC DNA]</scope>
    <source>
        <strain evidence="16">ATCC BAA 1058 / DSM 17464 / G20</strain>
    </source>
</reference>
<dbReference type="GO" id="GO:0004888">
    <property type="term" value="F:transmembrane signaling receptor activity"/>
    <property type="evidence" value="ECO:0007669"/>
    <property type="project" value="InterPro"/>
</dbReference>
<proteinExistence type="inferred from homology"/>
<dbReference type="CDD" id="cd00130">
    <property type="entry name" value="PAS"/>
    <property type="match status" value="1"/>
</dbReference>
<dbReference type="SMART" id="SM00304">
    <property type="entry name" value="HAMP"/>
    <property type="match status" value="1"/>
</dbReference>
<dbReference type="STRING" id="207559.Dde_2411"/>
<dbReference type="InterPro" id="IPR003660">
    <property type="entry name" value="HAMP_dom"/>
</dbReference>
<dbReference type="SUPFAM" id="SSF58104">
    <property type="entry name" value="Methyl-accepting chemotaxis protein (MCP) signaling domain"/>
    <property type="match status" value="1"/>
</dbReference>
<dbReference type="CDD" id="cd11386">
    <property type="entry name" value="MCP_signal"/>
    <property type="match status" value="1"/>
</dbReference>
<dbReference type="Pfam" id="PF17201">
    <property type="entry name" value="Cache_3-Cache_2"/>
    <property type="match status" value="1"/>
</dbReference>
<feature type="transmembrane region" description="Helical" evidence="11">
    <location>
        <begin position="319"/>
        <end position="343"/>
    </location>
</feature>
<evidence type="ECO:0000256" key="2">
    <source>
        <dbReference type="ARBA" id="ARBA00022553"/>
    </source>
</evidence>
<dbReference type="PANTHER" id="PTHR32089">
    <property type="entry name" value="METHYL-ACCEPTING CHEMOTAXIS PROTEIN MCPB"/>
    <property type="match status" value="1"/>
</dbReference>
<evidence type="ECO:0000256" key="6">
    <source>
        <dbReference type="ARBA" id="ARBA00022840"/>
    </source>
</evidence>
<dbReference type="Pfam" id="PF00989">
    <property type="entry name" value="PAS"/>
    <property type="match status" value="1"/>
</dbReference>
<dbReference type="PROSITE" id="PS50113">
    <property type="entry name" value="PAC"/>
    <property type="match status" value="1"/>
</dbReference>
<protein>
    <submittedName>
        <fullName evidence="15">Methyl-accepting chemotaxis sensory transducer with Cache sensor</fullName>
    </submittedName>
</protein>
<name>Q30YN8_OLEA2</name>
<evidence type="ECO:0000256" key="8">
    <source>
        <dbReference type="ARBA" id="ARBA00023224"/>
    </source>
</evidence>
<dbReference type="InterPro" id="IPR004090">
    <property type="entry name" value="Chemotax_Me-accpt_rcpt"/>
</dbReference>
<keyword evidence="4" id="KW-0547">Nucleotide-binding</keyword>
<dbReference type="SMART" id="SM00283">
    <property type="entry name" value="MA"/>
    <property type="match status" value="1"/>
</dbReference>
<dbReference type="InterPro" id="IPR035965">
    <property type="entry name" value="PAS-like_dom_sf"/>
</dbReference>
<feature type="domain" description="Methyl-accepting transducer" evidence="12">
    <location>
        <begin position="534"/>
        <end position="770"/>
    </location>
</feature>
<dbReference type="InterPro" id="IPR000014">
    <property type="entry name" value="PAS"/>
</dbReference>
<sequence length="807" mass="87166">MFDKVTLSTKFYSGSIGVLVLAITLLCSVTMWLVSDGMTQLGTATLQSTTENLVTTIEMQDAITQEKVSSDLSVLEREMQGYGSLMLSDLHAHQTRMVNQVTKEAATATIPALVLTSDEGMTPLYENFEIVDRVQKLIGGTATIFQVLPGKLLRISTNVLKLDGQRATGTYIPESSPVYKTVMRGETYRGKAFVVNAWYITAYKPLRDLGGNIVAVAYVGRKIMTPALTEALASISVGGLGFAFAYNDKGEMIYHPEHQGKTLSDIGVEQYFAGVQNGLVTYMRDGAEQIAYVRHFEPWGWHIGVQMSRKEALRGMDTMVLTGSLGVAALALVAGCISTWLLLRSITGSLNKLEGFTAAVATGDYNASVDYKADDAIGKTIAAVRRMVEVIKERLGFSNGILQGMATPCIVVDTQEKISYINQPALTLLHAQGSADSWTGQSIGKLFHNDASRRTILGDTVRDRQSQTNKELVLQRNGEDIFLRVDTAPLHDLDGTLLGAFGLYTDMTENHRQNKAMQDKNDIIAQAAEQADGVSQNVSATAAELFGLIEEANQGAEVQKERTGEAATAMEEMNATVMEVARSAAEAASGADEARARAEEGARIVRDVISASRKVSDEAENLSSNMQLLGTQVEGISQIMNMINDIADQTNLLALNAAIEAARAGDAGRGFAVVADEVRKLAEKTMDATKQVTVAITEIQEGARRNLEATRKAVSSIEESTDLANQSGDALQQILNLSVETADQVRSIATAAEQQSAASEEISHATAEVDRISTETLQAMNRSADAVSQLAEEARRLQQIIEMMTSE</sequence>
<organism evidence="15 16">
    <name type="scientific">Oleidesulfovibrio alaskensis (strain ATCC BAA-1058 / DSM 17464 / G20)</name>
    <name type="common">Desulfovibrio alaskensis</name>
    <dbReference type="NCBI Taxonomy" id="207559"/>
    <lineage>
        <taxon>Bacteria</taxon>
        <taxon>Pseudomonadati</taxon>
        <taxon>Thermodesulfobacteriota</taxon>
        <taxon>Desulfovibrionia</taxon>
        <taxon>Desulfovibrionales</taxon>
        <taxon>Desulfovibrionaceae</taxon>
        <taxon>Oleidesulfovibrio</taxon>
    </lineage>
</organism>
<evidence type="ECO:0000313" key="15">
    <source>
        <dbReference type="EMBL" id="ABB39208.1"/>
    </source>
</evidence>
<evidence type="ECO:0000256" key="9">
    <source>
        <dbReference type="ARBA" id="ARBA00029447"/>
    </source>
</evidence>
<keyword evidence="11" id="KW-0812">Transmembrane</keyword>
<dbReference type="PANTHER" id="PTHR32089:SF112">
    <property type="entry name" value="LYSOZYME-LIKE PROTEIN-RELATED"/>
    <property type="match status" value="1"/>
</dbReference>
<dbReference type="KEGG" id="dde:Dde_2411"/>
<evidence type="ECO:0000256" key="7">
    <source>
        <dbReference type="ARBA" id="ARBA00023012"/>
    </source>
</evidence>
<feature type="domain" description="PAC" evidence="13">
    <location>
        <begin position="467"/>
        <end position="519"/>
    </location>
</feature>
<evidence type="ECO:0000313" key="16">
    <source>
        <dbReference type="Proteomes" id="UP000002710"/>
    </source>
</evidence>
<dbReference type="Gene3D" id="3.30.450.20">
    <property type="entry name" value="PAS domain"/>
    <property type="match status" value="2"/>
</dbReference>
<dbReference type="PROSITE" id="PS50111">
    <property type="entry name" value="CHEMOTAXIS_TRANSDUC_2"/>
    <property type="match status" value="1"/>
</dbReference>
<dbReference type="Gene3D" id="1.10.287.950">
    <property type="entry name" value="Methyl-accepting chemotaxis protein"/>
    <property type="match status" value="1"/>
</dbReference>
<dbReference type="PRINTS" id="PR00260">
    <property type="entry name" value="CHEMTRNSDUCR"/>
</dbReference>
<dbReference type="GO" id="GO:0006355">
    <property type="term" value="P:regulation of DNA-templated transcription"/>
    <property type="evidence" value="ECO:0007669"/>
    <property type="project" value="InterPro"/>
</dbReference>
<dbReference type="GO" id="GO:0000160">
    <property type="term" value="P:phosphorelay signal transduction system"/>
    <property type="evidence" value="ECO:0007669"/>
    <property type="project" value="UniProtKB-KW"/>
</dbReference>
<keyword evidence="11" id="KW-1133">Transmembrane helix</keyword>
<keyword evidence="8 10" id="KW-0807">Transducer</keyword>
<feature type="transmembrane region" description="Helical" evidence="11">
    <location>
        <begin position="12"/>
        <end position="34"/>
    </location>
</feature>
<keyword evidence="5" id="KW-0418">Kinase</keyword>
<evidence type="ECO:0000259" key="14">
    <source>
        <dbReference type="PROSITE" id="PS50885"/>
    </source>
</evidence>
<evidence type="ECO:0000256" key="10">
    <source>
        <dbReference type="PROSITE-ProRule" id="PRU00284"/>
    </source>
</evidence>
<dbReference type="InterPro" id="IPR004089">
    <property type="entry name" value="MCPsignal_dom"/>
</dbReference>
<dbReference type="Gene3D" id="1.10.8.500">
    <property type="entry name" value="HAMP domain in histidine kinase"/>
    <property type="match status" value="1"/>
</dbReference>
<dbReference type="EMBL" id="CP000112">
    <property type="protein sequence ID" value="ABB39208.1"/>
    <property type="molecule type" value="Genomic_DNA"/>
</dbReference>
<feature type="domain" description="HAMP" evidence="14">
    <location>
        <begin position="344"/>
        <end position="396"/>
    </location>
</feature>
<dbReference type="eggNOG" id="COG0840">
    <property type="taxonomic scope" value="Bacteria"/>
</dbReference>
<evidence type="ECO:0000256" key="1">
    <source>
        <dbReference type="ARBA" id="ARBA00004370"/>
    </source>
</evidence>
<dbReference type="CDD" id="cd12912">
    <property type="entry name" value="PDC2_MCP_like"/>
    <property type="match status" value="1"/>
</dbReference>
<evidence type="ECO:0000256" key="11">
    <source>
        <dbReference type="SAM" id="Phobius"/>
    </source>
</evidence>
<evidence type="ECO:0000256" key="3">
    <source>
        <dbReference type="ARBA" id="ARBA00022679"/>
    </source>
</evidence>
<evidence type="ECO:0000259" key="12">
    <source>
        <dbReference type="PROSITE" id="PS50111"/>
    </source>
</evidence>
<comment type="subcellular location">
    <subcellularLocation>
        <location evidence="1">Membrane</location>
    </subcellularLocation>
</comment>
<keyword evidence="11" id="KW-0472">Membrane</keyword>
<dbReference type="GO" id="GO:0016020">
    <property type="term" value="C:membrane"/>
    <property type="evidence" value="ECO:0007669"/>
    <property type="project" value="UniProtKB-SubCell"/>
</dbReference>
<dbReference type="Pfam" id="PF00015">
    <property type="entry name" value="MCPsignal"/>
    <property type="match status" value="1"/>
</dbReference>
<gene>
    <name evidence="15" type="ordered locus">Dde_2411</name>
</gene>
<keyword evidence="7" id="KW-0902">Two-component regulatory system</keyword>
<dbReference type="Proteomes" id="UP000002710">
    <property type="component" value="Chromosome"/>
</dbReference>
<evidence type="ECO:0000259" key="13">
    <source>
        <dbReference type="PROSITE" id="PS50113"/>
    </source>
</evidence>
<evidence type="ECO:0000256" key="4">
    <source>
        <dbReference type="ARBA" id="ARBA00022741"/>
    </source>
</evidence>
<dbReference type="PROSITE" id="PS50885">
    <property type="entry name" value="HAMP"/>
    <property type="match status" value="1"/>
</dbReference>
<dbReference type="RefSeq" id="WP_011368278.1">
    <property type="nucleotide sequence ID" value="NC_007519.1"/>
</dbReference>
<keyword evidence="2" id="KW-0597">Phosphoprotein</keyword>
<dbReference type="SUPFAM" id="SSF103190">
    <property type="entry name" value="Sensory domain-like"/>
    <property type="match status" value="1"/>
</dbReference>
<keyword evidence="16" id="KW-1185">Reference proteome</keyword>
<comment type="similarity">
    <text evidence="9">Belongs to the methyl-accepting chemotaxis (MCP) protein family.</text>
</comment>
<dbReference type="HOGENOM" id="CLU_000445_107_19_7"/>
<dbReference type="AlphaFoldDB" id="Q30YN8"/>
<dbReference type="InterPro" id="IPR000700">
    <property type="entry name" value="PAS-assoc_C"/>
</dbReference>
<dbReference type="GO" id="GO:0005524">
    <property type="term" value="F:ATP binding"/>
    <property type="evidence" value="ECO:0007669"/>
    <property type="project" value="UniProtKB-KW"/>
</dbReference>
<dbReference type="InterPro" id="IPR013767">
    <property type="entry name" value="PAS_fold"/>
</dbReference>
<keyword evidence="6" id="KW-0067">ATP-binding</keyword>
<accession>Q30YN8</accession>
<evidence type="ECO:0000256" key="5">
    <source>
        <dbReference type="ARBA" id="ARBA00022777"/>
    </source>
</evidence>
<dbReference type="SUPFAM" id="SSF55785">
    <property type="entry name" value="PYP-like sensor domain (PAS domain)"/>
    <property type="match status" value="1"/>
</dbReference>
<dbReference type="GO" id="GO:0016301">
    <property type="term" value="F:kinase activity"/>
    <property type="evidence" value="ECO:0007669"/>
    <property type="project" value="UniProtKB-KW"/>
</dbReference>
<keyword evidence="3" id="KW-0808">Transferase</keyword>